<dbReference type="EMBL" id="NIDE01000002">
    <property type="protein sequence ID" value="OWK45337.1"/>
    <property type="molecule type" value="Genomic_DNA"/>
</dbReference>
<organism evidence="1 2">
    <name type="scientific">Fimbriiglobus ruber</name>
    <dbReference type="NCBI Taxonomy" id="1908690"/>
    <lineage>
        <taxon>Bacteria</taxon>
        <taxon>Pseudomonadati</taxon>
        <taxon>Planctomycetota</taxon>
        <taxon>Planctomycetia</taxon>
        <taxon>Gemmatales</taxon>
        <taxon>Gemmataceae</taxon>
        <taxon>Fimbriiglobus</taxon>
    </lineage>
</organism>
<accession>A0A225EAA0</accession>
<protein>
    <submittedName>
        <fullName evidence="1">Uncharacterized protein</fullName>
    </submittedName>
</protein>
<evidence type="ECO:0000313" key="2">
    <source>
        <dbReference type="Proteomes" id="UP000214646"/>
    </source>
</evidence>
<name>A0A225EAA0_9BACT</name>
<keyword evidence="2" id="KW-1185">Reference proteome</keyword>
<comment type="caution">
    <text evidence="1">The sequence shown here is derived from an EMBL/GenBank/DDBJ whole genome shotgun (WGS) entry which is preliminary data.</text>
</comment>
<sequence>MPDPFTLLVPPPSGTPANPYTLNGSLKRILVIVIAAAKVDISQYPVTLLDSKQNNVAVTQVIKDKHKHRTHYQYVIRIDATNGLTARNNYTVQIGSQSATFTAHDKRRSVRHPRKHSKATATPESTIRIDTTFWIDYPSDGDTVDGSYFYSYGEFEPAASPVVEAQMDMLDDTTAANVSYADYVYSDGADWCVMFPTLNTTTAGQNMTEYTLTVCNAVDGANQETDLSASQTDIII</sequence>
<dbReference type="AlphaFoldDB" id="A0A225EAA0"/>
<reference evidence="2" key="1">
    <citation type="submission" date="2017-06" db="EMBL/GenBank/DDBJ databases">
        <title>Genome analysis of Fimbriiglobus ruber SP5, the first member of the order Planctomycetales with confirmed chitinolytic capability.</title>
        <authorList>
            <person name="Ravin N.V."/>
            <person name="Rakitin A.L."/>
            <person name="Ivanova A.A."/>
            <person name="Beletsky A.V."/>
            <person name="Kulichevskaya I.S."/>
            <person name="Mardanov A.V."/>
            <person name="Dedysh S.N."/>
        </authorList>
    </citation>
    <scope>NUCLEOTIDE SEQUENCE [LARGE SCALE GENOMIC DNA]</scope>
    <source>
        <strain evidence="2">SP5</strain>
    </source>
</reference>
<dbReference type="Proteomes" id="UP000214646">
    <property type="component" value="Unassembled WGS sequence"/>
</dbReference>
<dbReference type="RefSeq" id="WP_088253078.1">
    <property type="nucleotide sequence ID" value="NZ_NIDE01000002.1"/>
</dbReference>
<evidence type="ECO:0000313" key="1">
    <source>
        <dbReference type="EMBL" id="OWK45337.1"/>
    </source>
</evidence>
<proteinExistence type="predicted"/>
<gene>
    <name evidence="1" type="ORF">FRUB_01668</name>
</gene>